<evidence type="ECO:0000256" key="1">
    <source>
        <dbReference type="SAM" id="Phobius"/>
    </source>
</evidence>
<dbReference type="GO" id="GO:0005886">
    <property type="term" value="C:plasma membrane"/>
    <property type="evidence" value="ECO:0007669"/>
    <property type="project" value="UniProtKB-SubCell"/>
</dbReference>
<feature type="transmembrane region" description="Helical" evidence="1">
    <location>
        <begin position="56"/>
        <end position="74"/>
    </location>
</feature>
<gene>
    <name evidence="2" type="ORF">FEF27_02400</name>
</gene>
<keyword evidence="1" id="KW-0472">Membrane</keyword>
<dbReference type="AlphaFoldDB" id="A0A5R9AN68"/>
<accession>A0A5R9AN68</accession>
<dbReference type="PIRSF" id="PIRSF021697">
    <property type="entry name" value="UCP021697"/>
    <property type="match status" value="1"/>
</dbReference>
<comment type="caution">
    <text evidence="2">The sequence shown here is derived from an EMBL/GenBank/DDBJ whole genome shotgun (WGS) entry which is preliminary data.</text>
</comment>
<dbReference type="EMBL" id="VAWA01000002">
    <property type="protein sequence ID" value="TLP79574.1"/>
    <property type="molecule type" value="Genomic_DNA"/>
</dbReference>
<name>A0A5R9AN68_9MICC</name>
<dbReference type="PANTHER" id="PTHR36115:SF6">
    <property type="entry name" value="PROLINE-RICH ANTIGEN HOMOLOG"/>
    <property type="match status" value="1"/>
</dbReference>
<reference evidence="2 3" key="1">
    <citation type="submission" date="2019-05" db="EMBL/GenBank/DDBJ databases">
        <title>Nesterenkonia sp. GY239, isolated from the Southern Atlantic Ocean.</title>
        <authorList>
            <person name="Zhang G."/>
        </authorList>
    </citation>
    <scope>NUCLEOTIDE SEQUENCE [LARGE SCALE GENOMIC DNA]</scope>
    <source>
        <strain evidence="2 3">GY239</strain>
    </source>
</reference>
<protein>
    <submittedName>
        <fullName evidence="2">RDD family protein</fullName>
    </submittedName>
</protein>
<sequence>MFRTCYRVFTLVLAVDWCVVSTKGFQNDGASSGYPGDTLGLPPSGPGALAPWGRRVLALFIDWGIASVISLAWFNSDVWVTLGVFLLFHALMVGFLGVSPGKRLVRLQVVRLHKSQAATVPGPHWASLRGLLLLLVIPALVISPDGRGLHDRMTGTVQVIM</sequence>
<evidence type="ECO:0000313" key="2">
    <source>
        <dbReference type="EMBL" id="TLP79574.1"/>
    </source>
</evidence>
<keyword evidence="1" id="KW-1133">Transmembrane helix</keyword>
<dbReference type="PANTHER" id="PTHR36115">
    <property type="entry name" value="PROLINE-RICH ANTIGEN HOMOLOG-RELATED"/>
    <property type="match status" value="1"/>
</dbReference>
<dbReference type="InterPro" id="IPR051791">
    <property type="entry name" value="Pra-immunoreactive"/>
</dbReference>
<dbReference type="Proteomes" id="UP000306544">
    <property type="component" value="Unassembled WGS sequence"/>
</dbReference>
<organism evidence="2 3">
    <name type="scientific">Nesterenkonia sphaerica</name>
    <dbReference type="NCBI Taxonomy" id="1804988"/>
    <lineage>
        <taxon>Bacteria</taxon>
        <taxon>Bacillati</taxon>
        <taxon>Actinomycetota</taxon>
        <taxon>Actinomycetes</taxon>
        <taxon>Micrococcales</taxon>
        <taxon>Micrococcaceae</taxon>
        <taxon>Nesterenkonia</taxon>
    </lineage>
</organism>
<dbReference type="OrthoDB" id="5187110at2"/>
<evidence type="ECO:0000313" key="3">
    <source>
        <dbReference type="Proteomes" id="UP000306544"/>
    </source>
</evidence>
<keyword evidence="1" id="KW-0812">Transmembrane</keyword>
<proteinExistence type="predicted"/>
<dbReference type="InterPro" id="IPR016795">
    <property type="entry name" value="UCP021697"/>
</dbReference>
<feature type="transmembrane region" description="Helical" evidence="1">
    <location>
        <begin position="80"/>
        <end position="98"/>
    </location>
</feature>
<keyword evidence="3" id="KW-1185">Reference proteome</keyword>